<organism evidence="1 2">
    <name type="scientific">Portunus trituberculatus</name>
    <name type="common">Swimming crab</name>
    <name type="synonym">Neptunus trituberculatus</name>
    <dbReference type="NCBI Taxonomy" id="210409"/>
    <lineage>
        <taxon>Eukaryota</taxon>
        <taxon>Metazoa</taxon>
        <taxon>Ecdysozoa</taxon>
        <taxon>Arthropoda</taxon>
        <taxon>Crustacea</taxon>
        <taxon>Multicrustacea</taxon>
        <taxon>Malacostraca</taxon>
        <taxon>Eumalacostraca</taxon>
        <taxon>Eucarida</taxon>
        <taxon>Decapoda</taxon>
        <taxon>Pleocyemata</taxon>
        <taxon>Brachyura</taxon>
        <taxon>Eubrachyura</taxon>
        <taxon>Portunoidea</taxon>
        <taxon>Portunidae</taxon>
        <taxon>Portuninae</taxon>
        <taxon>Portunus</taxon>
    </lineage>
</organism>
<dbReference type="AlphaFoldDB" id="A0A5B7KBI6"/>
<dbReference type="Proteomes" id="UP000324222">
    <property type="component" value="Unassembled WGS sequence"/>
</dbReference>
<dbReference type="SUPFAM" id="SSF53383">
    <property type="entry name" value="PLP-dependent transferases"/>
    <property type="match status" value="1"/>
</dbReference>
<dbReference type="GO" id="GO:0008483">
    <property type="term" value="F:transaminase activity"/>
    <property type="evidence" value="ECO:0007669"/>
    <property type="project" value="UniProtKB-KW"/>
</dbReference>
<keyword evidence="1" id="KW-0032">Aminotransferase</keyword>
<reference evidence="1 2" key="1">
    <citation type="submission" date="2019-05" db="EMBL/GenBank/DDBJ databases">
        <title>Another draft genome of Portunus trituberculatus and its Hox gene families provides insights of decapod evolution.</title>
        <authorList>
            <person name="Jeong J.-H."/>
            <person name="Song I."/>
            <person name="Kim S."/>
            <person name="Choi T."/>
            <person name="Kim D."/>
            <person name="Ryu S."/>
            <person name="Kim W."/>
        </authorList>
    </citation>
    <scope>NUCLEOTIDE SEQUENCE [LARGE SCALE GENOMIC DNA]</scope>
    <source>
        <tissue evidence="1">Muscle</tissue>
    </source>
</reference>
<evidence type="ECO:0000313" key="1">
    <source>
        <dbReference type="EMBL" id="MPD04206.1"/>
    </source>
</evidence>
<keyword evidence="2" id="KW-1185">Reference proteome</keyword>
<name>A0A5B7KBI6_PORTR</name>
<dbReference type="EMBL" id="VSRR010139854">
    <property type="protein sequence ID" value="MPD04206.1"/>
    <property type="molecule type" value="Genomic_DNA"/>
</dbReference>
<protein>
    <submittedName>
        <fullName evidence="1">Kynurenine/alpha-aminoadipate aminotransferase, mitochondrial</fullName>
    </submittedName>
</protein>
<dbReference type="Gene3D" id="3.40.640.10">
    <property type="entry name" value="Type I PLP-dependent aspartate aminotransferase-like (Major domain)"/>
    <property type="match status" value="1"/>
</dbReference>
<keyword evidence="1" id="KW-0808">Transferase</keyword>
<accession>A0A5B7KBI6</accession>
<sequence>MDLIVTAGSQDGLCKALEMMISPADYIVTQEPCYTGTLSIEDVSLFYTYNEI</sequence>
<dbReference type="OrthoDB" id="691673at2759"/>
<evidence type="ECO:0000313" key="2">
    <source>
        <dbReference type="Proteomes" id="UP000324222"/>
    </source>
</evidence>
<gene>
    <name evidence="1" type="primary">Aadat_0</name>
    <name evidence="1" type="ORF">E2C01_099880</name>
</gene>
<comment type="caution">
    <text evidence="1">The sequence shown here is derived from an EMBL/GenBank/DDBJ whole genome shotgun (WGS) entry which is preliminary data.</text>
</comment>
<proteinExistence type="predicted"/>
<dbReference type="InterPro" id="IPR015424">
    <property type="entry name" value="PyrdxlP-dep_Trfase"/>
</dbReference>
<dbReference type="InterPro" id="IPR015421">
    <property type="entry name" value="PyrdxlP-dep_Trfase_major"/>
</dbReference>